<dbReference type="InterPro" id="IPR027417">
    <property type="entry name" value="P-loop_NTPase"/>
</dbReference>
<evidence type="ECO:0000256" key="6">
    <source>
        <dbReference type="ARBA" id="ARBA00023004"/>
    </source>
</evidence>
<dbReference type="SUPFAM" id="SSF52540">
    <property type="entry name" value="P-loop containing nucleoside triphosphate hydrolases"/>
    <property type="match status" value="1"/>
</dbReference>
<evidence type="ECO:0000256" key="4">
    <source>
        <dbReference type="ARBA" id="ARBA00022741"/>
    </source>
</evidence>
<dbReference type="Pfam" id="PF00005">
    <property type="entry name" value="ABC_tran"/>
    <property type="match status" value="1"/>
</dbReference>
<keyword evidence="2" id="KW-1003">Cell membrane</keyword>
<organism evidence="10 11">
    <name type="scientific">Pedobacter segetis</name>
    <dbReference type="NCBI Taxonomy" id="2793069"/>
    <lineage>
        <taxon>Bacteria</taxon>
        <taxon>Pseudomonadati</taxon>
        <taxon>Bacteroidota</taxon>
        <taxon>Sphingobacteriia</taxon>
        <taxon>Sphingobacteriales</taxon>
        <taxon>Sphingobacteriaceae</taxon>
        <taxon>Pedobacter</taxon>
    </lineage>
</organism>
<keyword evidence="5 10" id="KW-0067">ATP-binding</keyword>
<keyword evidence="3" id="KW-0410">Iron transport</keyword>
<dbReference type="CDD" id="cd03259">
    <property type="entry name" value="ABC_Carb_Solutes_like"/>
    <property type="match status" value="1"/>
</dbReference>
<name>A0ABS1BLS6_9SPHI</name>
<sequence length="238" mass="26970">MFLQVNHIQKKYKDKQVIQDVSFGLEAHQTLSILGKSGCGKSTLLKIIAGIEEQDNGHVLLNGKNIGNIKSNERNIVYLFQEPLLFPNLNVFENIAFGLRIRKLASADIEQKVEEMLDSLELKEHSKKMPHQISGGQKQRVAFGRALIINPPLILLDEPFSSLDVETRATMQQLYKTIAKKFKITALFVTHDLKEALLMGNRISYMDNGLLEIFESKKAFIDADKTGVKSEINFWNNL</sequence>
<evidence type="ECO:0000256" key="3">
    <source>
        <dbReference type="ARBA" id="ARBA00022496"/>
    </source>
</evidence>
<keyword evidence="6" id="KW-0408">Iron</keyword>
<dbReference type="PROSITE" id="PS00211">
    <property type="entry name" value="ABC_TRANSPORTER_1"/>
    <property type="match status" value="1"/>
</dbReference>
<gene>
    <name evidence="10" type="ORF">I5M32_12850</name>
</gene>
<dbReference type="RefSeq" id="WP_200587037.1">
    <property type="nucleotide sequence ID" value="NZ_JAEHFY010000018.1"/>
</dbReference>
<dbReference type="InterPro" id="IPR003439">
    <property type="entry name" value="ABC_transporter-like_ATP-bd"/>
</dbReference>
<comment type="caution">
    <text evidence="10">The sequence shown here is derived from an EMBL/GenBank/DDBJ whole genome shotgun (WGS) entry which is preliminary data.</text>
</comment>
<evidence type="ECO:0000256" key="8">
    <source>
        <dbReference type="ARBA" id="ARBA00023136"/>
    </source>
</evidence>
<evidence type="ECO:0000313" key="11">
    <source>
        <dbReference type="Proteomes" id="UP000660024"/>
    </source>
</evidence>
<evidence type="ECO:0000256" key="5">
    <source>
        <dbReference type="ARBA" id="ARBA00022840"/>
    </source>
</evidence>
<dbReference type="Proteomes" id="UP000660024">
    <property type="component" value="Unassembled WGS sequence"/>
</dbReference>
<protein>
    <submittedName>
        <fullName evidence="10">ABC transporter ATP-binding protein</fullName>
    </submittedName>
</protein>
<keyword evidence="1" id="KW-0813">Transport</keyword>
<dbReference type="PANTHER" id="PTHR42781:SF4">
    <property type="entry name" value="SPERMIDINE_PUTRESCINE IMPORT ATP-BINDING PROTEIN POTA"/>
    <property type="match status" value="1"/>
</dbReference>
<evidence type="ECO:0000256" key="7">
    <source>
        <dbReference type="ARBA" id="ARBA00023065"/>
    </source>
</evidence>
<feature type="domain" description="ABC transporter" evidence="9">
    <location>
        <begin position="3"/>
        <end position="233"/>
    </location>
</feature>
<dbReference type="GO" id="GO:0005524">
    <property type="term" value="F:ATP binding"/>
    <property type="evidence" value="ECO:0007669"/>
    <property type="project" value="UniProtKB-KW"/>
</dbReference>
<keyword evidence="11" id="KW-1185">Reference proteome</keyword>
<keyword evidence="7" id="KW-0406">Ion transport</keyword>
<dbReference type="SMART" id="SM00382">
    <property type="entry name" value="AAA"/>
    <property type="match status" value="1"/>
</dbReference>
<evidence type="ECO:0000313" key="10">
    <source>
        <dbReference type="EMBL" id="MBK0383850.1"/>
    </source>
</evidence>
<dbReference type="InterPro" id="IPR050093">
    <property type="entry name" value="ABC_SmlMolc_Importer"/>
</dbReference>
<keyword evidence="8" id="KW-0472">Membrane</keyword>
<dbReference type="InterPro" id="IPR015853">
    <property type="entry name" value="ABC_transpr_FbpC"/>
</dbReference>
<evidence type="ECO:0000259" key="9">
    <source>
        <dbReference type="PROSITE" id="PS50893"/>
    </source>
</evidence>
<evidence type="ECO:0000256" key="2">
    <source>
        <dbReference type="ARBA" id="ARBA00022475"/>
    </source>
</evidence>
<accession>A0ABS1BLS6</accession>
<dbReference type="EMBL" id="JAEHFY010000018">
    <property type="protein sequence ID" value="MBK0383850.1"/>
    <property type="molecule type" value="Genomic_DNA"/>
</dbReference>
<reference evidence="10 11" key="1">
    <citation type="submission" date="2020-12" db="EMBL/GenBank/DDBJ databases">
        <title>Bacterial novel species Pedobacter sp. SD-b isolated from soil.</title>
        <authorList>
            <person name="Jung H.-Y."/>
        </authorList>
    </citation>
    <scope>NUCLEOTIDE SEQUENCE [LARGE SCALE GENOMIC DNA]</scope>
    <source>
        <strain evidence="10 11">SD-b</strain>
    </source>
</reference>
<dbReference type="Gene3D" id="3.40.50.300">
    <property type="entry name" value="P-loop containing nucleotide triphosphate hydrolases"/>
    <property type="match status" value="1"/>
</dbReference>
<proteinExistence type="predicted"/>
<evidence type="ECO:0000256" key="1">
    <source>
        <dbReference type="ARBA" id="ARBA00022448"/>
    </source>
</evidence>
<dbReference type="InterPro" id="IPR003593">
    <property type="entry name" value="AAA+_ATPase"/>
</dbReference>
<keyword evidence="4" id="KW-0547">Nucleotide-binding</keyword>
<dbReference type="PROSITE" id="PS50893">
    <property type="entry name" value="ABC_TRANSPORTER_2"/>
    <property type="match status" value="1"/>
</dbReference>
<dbReference type="PANTHER" id="PTHR42781">
    <property type="entry name" value="SPERMIDINE/PUTRESCINE IMPORT ATP-BINDING PROTEIN POTA"/>
    <property type="match status" value="1"/>
</dbReference>
<dbReference type="InterPro" id="IPR017871">
    <property type="entry name" value="ABC_transporter-like_CS"/>
</dbReference>